<evidence type="ECO:0000313" key="1">
    <source>
        <dbReference type="EMBL" id="CAI9564737.1"/>
    </source>
</evidence>
<dbReference type="Proteomes" id="UP001162483">
    <property type="component" value="Unassembled WGS sequence"/>
</dbReference>
<comment type="caution">
    <text evidence="1">The sequence shown here is derived from an EMBL/GenBank/DDBJ whole genome shotgun (WGS) entry which is preliminary data.</text>
</comment>
<gene>
    <name evidence="1" type="ORF">SPARVUS_LOCUS5970860</name>
</gene>
<keyword evidence="2" id="KW-1185">Reference proteome</keyword>
<dbReference type="EMBL" id="CATNWA010013218">
    <property type="protein sequence ID" value="CAI9564737.1"/>
    <property type="molecule type" value="Genomic_DNA"/>
</dbReference>
<proteinExistence type="predicted"/>
<organism evidence="1 2">
    <name type="scientific">Staurois parvus</name>
    <dbReference type="NCBI Taxonomy" id="386267"/>
    <lineage>
        <taxon>Eukaryota</taxon>
        <taxon>Metazoa</taxon>
        <taxon>Chordata</taxon>
        <taxon>Craniata</taxon>
        <taxon>Vertebrata</taxon>
        <taxon>Euteleostomi</taxon>
        <taxon>Amphibia</taxon>
        <taxon>Batrachia</taxon>
        <taxon>Anura</taxon>
        <taxon>Neobatrachia</taxon>
        <taxon>Ranoidea</taxon>
        <taxon>Ranidae</taxon>
        <taxon>Staurois</taxon>
    </lineage>
</organism>
<evidence type="ECO:0000313" key="2">
    <source>
        <dbReference type="Proteomes" id="UP001162483"/>
    </source>
</evidence>
<protein>
    <submittedName>
        <fullName evidence="1">Uncharacterized protein</fullName>
    </submittedName>
</protein>
<reference evidence="1" key="1">
    <citation type="submission" date="2023-05" db="EMBL/GenBank/DDBJ databases">
        <authorList>
            <person name="Stuckert A."/>
        </authorList>
    </citation>
    <scope>NUCLEOTIDE SEQUENCE</scope>
</reference>
<accession>A0ABN9D0M7</accession>
<name>A0ABN9D0M7_9NEOB</name>
<sequence>MSGTSYRCPVSNDRELFYCVRRHTTGHRIAVPATLPGSAHKQCRLYTTGWSGGG</sequence>